<keyword evidence="3" id="KW-1185">Reference proteome</keyword>
<keyword evidence="1" id="KW-0472">Membrane</keyword>
<keyword evidence="1" id="KW-0812">Transmembrane</keyword>
<accession>A0A3B7R1X1</accession>
<dbReference type="KEGG" id="hyh:D3Y59_09865"/>
<proteinExistence type="predicted"/>
<dbReference type="EMBL" id="CP032317">
    <property type="protein sequence ID" value="AYA37330.1"/>
    <property type="molecule type" value="Genomic_DNA"/>
</dbReference>
<evidence type="ECO:0000256" key="1">
    <source>
        <dbReference type="SAM" id="Phobius"/>
    </source>
</evidence>
<evidence type="ECO:0000313" key="2">
    <source>
        <dbReference type="EMBL" id="AYA37330.1"/>
    </source>
</evidence>
<dbReference type="AlphaFoldDB" id="A0A3B7R1X1"/>
<gene>
    <name evidence="2" type="ORF">D3Y59_09865</name>
</gene>
<evidence type="ECO:0000313" key="3">
    <source>
        <dbReference type="Proteomes" id="UP000262802"/>
    </source>
</evidence>
<feature type="transmembrane region" description="Helical" evidence="1">
    <location>
        <begin position="46"/>
        <end position="63"/>
    </location>
</feature>
<protein>
    <submittedName>
        <fullName evidence="2">Uncharacterized protein</fullName>
    </submittedName>
</protein>
<reference evidence="2 3" key="1">
    <citation type="submission" date="2018-09" db="EMBL/GenBank/DDBJ databases">
        <title>Hymenobacter medium sp. nov., isolated from R2A medium.</title>
        <authorList>
            <person name="Yingchao G."/>
        </authorList>
    </citation>
    <scope>NUCLEOTIDE SEQUENCE [LARGE SCALE GENOMIC DNA]</scope>
    <source>
        <strain evidence="3">sh-6</strain>
    </source>
</reference>
<name>A0A3B7R1X1_9BACT</name>
<feature type="transmembrane region" description="Helical" evidence="1">
    <location>
        <begin position="75"/>
        <end position="94"/>
    </location>
</feature>
<dbReference type="OrthoDB" id="954558at2"/>
<sequence>MLTLYCLVASATTEWQEYRSWSEMSSYLSLTDFAAWNMANSPSTTLFLMVPSVVLTVLVLALLRSKPAAVPRGVLWVLLLCHVAVWAAFFLARVPLAAAFSENELVNLLLQSDWVRKLALLIETPLALYLAFRAYSAHFWSTRPASLLRTPGNTPAMS</sequence>
<organism evidence="2 3">
    <name type="scientific">Hymenobacter oligotrophus</name>
    <dbReference type="NCBI Taxonomy" id="2319843"/>
    <lineage>
        <taxon>Bacteria</taxon>
        <taxon>Pseudomonadati</taxon>
        <taxon>Bacteroidota</taxon>
        <taxon>Cytophagia</taxon>
        <taxon>Cytophagales</taxon>
        <taxon>Hymenobacteraceae</taxon>
        <taxon>Hymenobacter</taxon>
    </lineage>
</organism>
<dbReference type="Proteomes" id="UP000262802">
    <property type="component" value="Chromosome"/>
</dbReference>
<keyword evidence="1" id="KW-1133">Transmembrane helix</keyword>